<sequence>MLKTVKKAGIFIVAAAVMILFLFLSRDNSTTGDKNLNQVTPSQTDDPPDDTEDASVEDVSIYVDIKGEVNNPGVFEATLGERVHDMVQRAGGFTNEADQTQVNLAQKVHDEMSIIVPTTGDVIENVSNNEIGSEKVHLNSAGKEEIETLSGIGPSKAEAIIAYREENGLFQSLEDLLKVSGIGEKTIEQLQDSIQVP</sequence>
<dbReference type="SUPFAM" id="SSF142984">
    <property type="entry name" value="Nqo1 middle domain-like"/>
    <property type="match status" value="1"/>
</dbReference>
<dbReference type="SUPFAM" id="SSF47781">
    <property type="entry name" value="RuvA domain 2-like"/>
    <property type="match status" value="1"/>
</dbReference>
<dbReference type="AlphaFoldDB" id="A0AAW5B2M2"/>
<feature type="transmembrane region" description="Helical" evidence="2">
    <location>
        <begin position="7"/>
        <end position="25"/>
    </location>
</feature>
<dbReference type="GO" id="GO:0003677">
    <property type="term" value="F:DNA binding"/>
    <property type="evidence" value="ECO:0007669"/>
    <property type="project" value="InterPro"/>
</dbReference>
<dbReference type="PANTHER" id="PTHR21180">
    <property type="entry name" value="ENDONUCLEASE/EXONUCLEASE/PHOSPHATASE FAMILY DOMAIN-CONTAINING PROTEIN 1"/>
    <property type="match status" value="1"/>
</dbReference>
<dbReference type="Pfam" id="PF12836">
    <property type="entry name" value="HHH_3"/>
    <property type="match status" value="1"/>
</dbReference>
<dbReference type="Pfam" id="PF10531">
    <property type="entry name" value="SLBB"/>
    <property type="match status" value="1"/>
</dbReference>
<dbReference type="Gene3D" id="1.10.150.310">
    <property type="entry name" value="Tex RuvX-like domain-like"/>
    <property type="match status" value="1"/>
</dbReference>
<dbReference type="RefSeq" id="WP_238018793.1">
    <property type="nucleotide sequence ID" value="NZ_JAIFZM010000004.1"/>
</dbReference>
<evidence type="ECO:0000256" key="2">
    <source>
        <dbReference type="SAM" id="Phobius"/>
    </source>
</evidence>
<evidence type="ECO:0000313" key="5">
    <source>
        <dbReference type="Proteomes" id="UP001199631"/>
    </source>
</evidence>
<evidence type="ECO:0000313" key="4">
    <source>
        <dbReference type="EMBL" id="MCG3418641.1"/>
    </source>
</evidence>
<organism evidence="4 5">
    <name type="scientific">Oceanobacillus jordanicus</name>
    <dbReference type="NCBI Taxonomy" id="2867266"/>
    <lineage>
        <taxon>Bacteria</taxon>
        <taxon>Bacillati</taxon>
        <taxon>Bacillota</taxon>
        <taxon>Bacilli</taxon>
        <taxon>Bacillales</taxon>
        <taxon>Bacillaceae</taxon>
        <taxon>Oceanobacillus</taxon>
    </lineage>
</organism>
<accession>A0AAW5B2M2</accession>
<proteinExistence type="predicted"/>
<dbReference type="GO" id="GO:0015628">
    <property type="term" value="P:protein secretion by the type II secretion system"/>
    <property type="evidence" value="ECO:0007669"/>
    <property type="project" value="TreeGrafter"/>
</dbReference>
<dbReference type="GO" id="GO:0006281">
    <property type="term" value="P:DNA repair"/>
    <property type="evidence" value="ECO:0007669"/>
    <property type="project" value="InterPro"/>
</dbReference>
<keyword evidence="5" id="KW-1185">Reference proteome</keyword>
<dbReference type="InterPro" id="IPR004509">
    <property type="entry name" value="Competence_ComEA_HhH"/>
</dbReference>
<feature type="domain" description="Helix-hairpin-helix DNA-binding motif class 1" evidence="3">
    <location>
        <begin position="144"/>
        <end position="163"/>
    </location>
</feature>
<comment type="caution">
    <text evidence="4">The sequence shown here is derived from an EMBL/GenBank/DDBJ whole genome shotgun (WGS) entry which is preliminary data.</text>
</comment>
<dbReference type="InterPro" id="IPR051675">
    <property type="entry name" value="Endo/Exo/Phosphatase_dom_1"/>
</dbReference>
<protein>
    <submittedName>
        <fullName evidence="4">Helix-hairpin-helix domain-containing protein</fullName>
    </submittedName>
</protein>
<dbReference type="InterPro" id="IPR003583">
    <property type="entry name" value="Hlx-hairpin-Hlx_DNA-bd_motif"/>
</dbReference>
<dbReference type="InterPro" id="IPR019554">
    <property type="entry name" value="Soluble_ligand-bd"/>
</dbReference>
<evidence type="ECO:0000256" key="1">
    <source>
        <dbReference type="SAM" id="MobiDB-lite"/>
    </source>
</evidence>
<reference evidence="4 5" key="1">
    <citation type="journal article" date="2022" name="Evol. Bioinform. Online">
        <title>Draft Genome Sequence of Oceanobacillus jordanicus Strain GSFE11, a Halotolerant Plant Growth-Promoting Bacterial Endophyte Isolated From the Jordan Valley.</title>
        <authorList>
            <person name="Alhindi T."/>
            <person name="Albdaiwi R."/>
        </authorList>
    </citation>
    <scope>NUCLEOTIDE SEQUENCE [LARGE SCALE GENOMIC DNA]</scope>
    <source>
        <strain evidence="4 5">GSFE11</strain>
    </source>
</reference>
<dbReference type="PANTHER" id="PTHR21180:SF32">
    <property type="entry name" value="ENDONUCLEASE_EXONUCLEASE_PHOSPHATASE FAMILY DOMAIN-CONTAINING PROTEIN 1"/>
    <property type="match status" value="1"/>
</dbReference>
<dbReference type="SMART" id="SM00278">
    <property type="entry name" value="HhH1"/>
    <property type="match status" value="2"/>
</dbReference>
<dbReference type="NCBIfam" id="TIGR00426">
    <property type="entry name" value="competence protein ComEA helix-hairpin-helix repeat region"/>
    <property type="match status" value="1"/>
</dbReference>
<feature type="compositionally biased region" description="Acidic residues" evidence="1">
    <location>
        <begin position="46"/>
        <end position="55"/>
    </location>
</feature>
<keyword evidence="2" id="KW-1133">Transmembrane helix</keyword>
<keyword evidence="2" id="KW-0472">Membrane</keyword>
<dbReference type="Proteomes" id="UP001199631">
    <property type="component" value="Unassembled WGS sequence"/>
</dbReference>
<dbReference type="EMBL" id="JAIFZM010000004">
    <property type="protein sequence ID" value="MCG3418641.1"/>
    <property type="molecule type" value="Genomic_DNA"/>
</dbReference>
<feature type="region of interest" description="Disordered" evidence="1">
    <location>
        <begin position="32"/>
        <end position="55"/>
    </location>
</feature>
<dbReference type="Gene3D" id="3.10.560.10">
    <property type="entry name" value="Outer membrane lipoprotein wza domain like"/>
    <property type="match status" value="1"/>
</dbReference>
<keyword evidence="2" id="KW-0812">Transmembrane</keyword>
<name>A0AAW5B2M2_9BACI</name>
<dbReference type="InterPro" id="IPR010994">
    <property type="entry name" value="RuvA_2-like"/>
</dbReference>
<evidence type="ECO:0000259" key="3">
    <source>
        <dbReference type="SMART" id="SM00278"/>
    </source>
</evidence>
<gene>
    <name evidence="4" type="ORF">K3T81_05715</name>
</gene>
<dbReference type="GO" id="GO:0015627">
    <property type="term" value="C:type II protein secretion system complex"/>
    <property type="evidence" value="ECO:0007669"/>
    <property type="project" value="TreeGrafter"/>
</dbReference>
<feature type="domain" description="Helix-hairpin-helix DNA-binding motif class 1" evidence="3">
    <location>
        <begin position="174"/>
        <end position="193"/>
    </location>
</feature>